<dbReference type="InterPro" id="IPR017972">
    <property type="entry name" value="Cyt_P450_CS"/>
</dbReference>
<comment type="cofactor">
    <cofactor evidence="1">
        <name>heme</name>
        <dbReference type="ChEBI" id="CHEBI:30413"/>
    </cofactor>
</comment>
<evidence type="ECO:0000256" key="6">
    <source>
        <dbReference type="RuleBase" id="RU000461"/>
    </source>
</evidence>
<dbReference type="InterPro" id="IPR050121">
    <property type="entry name" value="Cytochrome_P450_monoxygenase"/>
</dbReference>
<dbReference type="PANTHER" id="PTHR24305:SF166">
    <property type="entry name" value="CYTOCHROME P450 12A4, MITOCHONDRIAL-RELATED"/>
    <property type="match status" value="1"/>
</dbReference>
<dbReference type="Proteomes" id="UP000030151">
    <property type="component" value="Unassembled WGS sequence"/>
</dbReference>
<dbReference type="GO" id="GO:0004497">
    <property type="term" value="F:monooxygenase activity"/>
    <property type="evidence" value="ECO:0007669"/>
    <property type="project" value="UniProtKB-KW"/>
</dbReference>
<dbReference type="Gene3D" id="1.10.630.10">
    <property type="entry name" value="Cytochrome P450"/>
    <property type="match status" value="1"/>
</dbReference>
<dbReference type="HOGENOM" id="CLU_042557_2_0_1"/>
<proteinExistence type="inferred from homology"/>
<dbReference type="InterPro" id="IPR036396">
    <property type="entry name" value="Cyt_P450_sf"/>
</dbReference>
<evidence type="ECO:0000256" key="2">
    <source>
        <dbReference type="ARBA" id="ARBA00010617"/>
    </source>
</evidence>
<protein>
    <submittedName>
        <fullName evidence="7">Cytochrome P450</fullName>
    </submittedName>
</protein>
<gene>
    <name evidence="7" type="ORF">X797_010955</name>
</gene>
<sequence length="484" mass="55959">MDKEIRQRISRLGRLFSRNIHFIYPSVITTPEDLRIFSSDGEKHGKHSNMGWFLDQLLGRCIGFLQGEEWKQKRQIFYPTFSHDKIAARINLTESAANKFTEDLPFVHSDGYIETGPRKTVSFRVADGFRKFPLDVTASIIYGTMTNAERDDLWTLAEKRLALWPFTILGGPYRFSWGSWFDRKSYSLLNEYTIEWRNYNDRIVETRRASGIKTPVVLIYDAYEAGDITLENLMHSLDEIILTNLDVMVHAITWAIKNIAENKKVQQELGDEIDANWDRLHEYISKSDTYLHRSFMETLRLQPPAVFNIGETSPSVKTFNGILVEPNTMVLVDVLAINVRNPFWGSDSEEFRPSRFENIKPTDVQIYIPHFIELLSPNLPHFHLTKMSPILHAALATVLSLTLHWVLQLRYNIAIFGFGSRKCPGQYIAAQGIKALLAHLLRRYKIDIVTERKEKTERSAEKSEVIPIADVIVQLTSRDFVELY</sequence>
<dbReference type="SUPFAM" id="SSF48264">
    <property type="entry name" value="Cytochrome P450"/>
    <property type="match status" value="1"/>
</dbReference>
<name>A0A014MX47_9HYPO</name>
<evidence type="ECO:0000256" key="3">
    <source>
        <dbReference type="ARBA" id="ARBA00022617"/>
    </source>
</evidence>
<dbReference type="GO" id="GO:0020037">
    <property type="term" value="F:heme binding"/>
    <property type="evidence" value="ECO:0007669"/>
    <property type="project" value="InterPro"/>
</dbReference>
<dbReference type="PANTHER" id="PTHR24305">
    <property type="entry name" value="CYTOCHROME P450"/>
    <property type="match status" value="1"/>
</dbReference>
<keyword evidence="6" id="KW-0560">Oxidoreductase</keyword>
<dbReference type="eggNOG" id="KOG0156">
    <property type="taxonomic scope" value="Eukaryota"/>
</dbReference>
<reference evidence="7 8" key="1">
    <citation type="submission" date="2014-02" db="EMBL/GenBank/DDBJ databases">
        <title>The genome sequence of the entomopathogenic fungus Metarhizium robertsii ARSEF 2575.</title>
        <authorList>
            <person name="Giuliano Garisto Donzelli B."/>
            <person name="Roe B.A."/>
            <person name="Macmil S.L."/>
            <person name="Krasnoff S.B."/>
            <person name="Gibson D.M."/>
        </authorList>
    </citation>
    <scope>NUCLEOTIDE SEQUENCE [LARGE SCALE GENOMIC DNA]</scope>
    <source>
        <strain evidence="7 8">ARSEF 2575</strain>
    </source>
</reference>
<dbReference type="PROSITE" id="PS00086">
    <property type="entry name" value="CYTOCHROME_P450"/>
    <property type="match status" value="1"/>
</dbReference>
<keyword evidence="4 6" id="KW-0479">Metal-binding</keyword>
<dbReference type="GO" id="GO:0005506">
    <property type="term" value="F:iron ion binding"/>
    <property type="evidence" value="ECO:0007669"/>
    <property type="project" value="InterPro"/>
</dbReference>
<dbReference type="Pfam" id="PF00067">
    <property type="entry name" value="p450"/>
    <property type="match status" value="2"/>
</dbReference>
<dbReference type="AlphaFoldDB" id="A0A014MX47"/>
<comment type="caution">
    <text evidence="7">The sequence shown here is derived from an EMBL/GenBank/DDBJ whole genome shotgun (WGS) entry which is preliminary data.</text>
</comment>
<keyword evidence="3 6" id="KW-0349">Heme</keyword>
<keyword evidence="5 6" id="KW-0408">Iron</keyword>
<accession>A0A014MX47</accession>
<dbReference type="EMBL" id="JELW01000059">
    <property type="protein sequence ID" value="EXU95950.1"/>
    <property type="molecule type" value="Genomic_DNA"/>
</dbReference>
<comment type="similarity">
    <text evidence="2 6">Belongs to the cytochrome P450 family.</text>
</comment>
<dbReference type="GO" id="GO:0016705">
    <property type="term" value="F:oxidoreductase activity, acting on paired donors, with incorporation or reduction of molecular oxygen"/>
    <property type="evidence" value="ECO:0007669"/>
    <property type="project" value="InterPro"/>
</dbReference>
<evidence type="ECO:0000256" key="1">
    <source>
        <dbReference type="ARBA" id="ARBA00001971"/>
    </source>
</evidence>
<dbReference type="OrthoDB" id="2789670at2759"/>
<evidence type="ECO:0000313" key="7">
    <source>
        <dbReference type="EMBL" id="EXU95950.1"/>
    </source>
</evidence>
<evidence type="ECO:0000313" key="8">
    <source>
        <dbReference type="Proteomes" id="UP000030151"/>
    </source>
</evidence>
<evidence type="ECO:0000256" key="4">
    <source>
        <dbReference type="ARBA" id="ARBA00022723"/>
    </source>
</evidence>
<evidence type="ECO:0000256" key="5">
    <source>
        <dbReference type="ARBA" id="ARBA00023004"/>
    </source>
</evidence>
<keyword evidence="6" id="KW-0503">Monooxygenase</keyword>
<organism evidence="7 8">
    <name type="scientific">Metarhizium robertsii</name>
    <dbReference type="NCBI Taxonomy" id="568076"/>
    <lineage>
        <taxon>Eukaryota</taxon>
        <taxon>Fungi</taxon>
        <taxon>Dikarya</taxon>
        <taxon>Ascomycota</taxon>
        <taxon>Pezizomycotina</taxon>
        <taxon>Sordariomycetes</taxon>
        <taxon>Hypocreomycetidae</taxon>
        <taxon>Hypocreales</taxon>
        <taxon>Clavicipitaceae</taxon>
        <taxon>Metarhizium</taxon>
    </lineage>
</organism>
<dbReference type="InterPro" id="IPR001128">
    <property type="entry name" value="Cyt_P450"/>
</dbReference>